<dbReference type="GO" id="GO:0005975">
    <property type="term" value="P:carbohydrate metabolic process"/>
    <property type="evidence" value="ECO:0007669"/>
    <property type="project" value="InterPro"/>
</dbReference>
<dbReference type="PROSITE" id="PS51318">
    <property type="entry name" value="TAT"/>
    <property type="match status" value="1"/>
</dbReference>
<dbReference type="RefSeq" id="WP_006064696.1">
    <property type="nucleotide sequence ID" value="NZ_CP031305.1"/>
</dbReference>
<dbReference type="GeneID" id="39851655"/>
<dbReference type="AlphaFoldDB" id="A0A4D6HLV6"/>
<reference evidence="2 3" key="1">
    <citation type="journal article" date="2019" name="Nat. Commun.">
        <title>A new type of DNA phosphorothioation-based antiviral system in archaea.</title>
        <authorList>
            <person name="Xiong L."/>
            <person name="Liu S."/>
            <person name="Chen S."/>
            <person name="Xiao Y."/>
            <person name="Zhu B."/>
            <person name="Gao Y."/>
            <person name="Zhang Y."/>
            <person name="Chen B."/>
            <person name="Luo J."/>
            <person name="Deng Z."/>
            <person name="Chen X."/>
            <person name="Wang L."/>
            <person name="Chen S."/>
        </authorList>
    </citation>
    <scope>NUCLEOTIDE SEQUENCE [LARGE SCALE GENOMIC DNA]</scope>
    <source>
        <strain evidence="2 3">JCM 10635</strain>
    </source>
</reference>
<organism evidence="2 3">
    <name type="scientific">Natronorubrum bangense</name>
    <dbReference type="NCBI Taxonomy" id="61858"/>
    <lineage>
        <taxon>Archaea</taxon>
        <taxon>Methanobacteriati</taxon>
        <taxon>Methanobacteriota</taxon>
        <taxon>Stenosarchaea group</taxon>
        <taxon>Halobacteria</taxon>
        <taxon>Halobacteriales</taxon>
        <taxon>Natrialbaceae</taxon>
        <taxon>Natronorubrum</taxon>
    </lineage>
</organism>
<dbReference type="InterPro" id="IPR006311">
    <property type="entry name" value="TAT_signal"/>
</dbReference>
<accession>A0A4D6HLV6</accession>
<proteinExistence type="predicted"/>
<dbReference type="SUPFAM" id="SSF88713">
    <property type="entry name" value="Glycoside hydrolase/deacetylase"/>
    <property type="match status" value="1"/>
</dbReference>
<dbReference type="InterPro" id="IPR011330">
    <property type="entry name" value="Glyco_hydro/deAcase_b/a-brl"/>
</dbReference>
<dbReference type="Gene3D" id="3.20.20.370">
    <property type="entry name" value="Glycoside hydrolase/deacetylase"/>
    <property type="match status" value="1"/>
</dbReference>
<sequence>MNNERNSSDGRSRRWLLTTAGVTSAALAGCTDMLPEADSVTDGVTSQDDDDGSGAGGASGQSRWPAIDEGESLSDFETLEEWNAWETELSAAPDEARVGTQAAVIESEDREASINLRFPDGLDLREWDTSLAVKPEATDRIVVEFLAPDRDARLNTVRTIPDEFDGWFRLDCGYEHKPEGEPDLSNVTRINIVAVGPEDETTRLLVDDLRRTKGADNGKAILAFYGGHDSHYDIAAEMLEERGWTAAAAISPDRIGDQGRMGQTQLNELQDRGWDICSYPRVSMALPEMPESRQRDVLETNRDALEDHGFEDGARHLFIPEDRMDATTNELIRDVHDSAFLFGSCTSGVPPTGMDTIPLIWGPALHNGVRRHINLADQYQLLTVLRIPRIVDEEDVGPDENRMSLDDFEHLLNHLEHRGLDVITPSDLVDGTFESDDDGDETFSDGRPEGTILEAGQSYAFEGSESSESLTINLDDGVLSASFSHNSDGEFSVDLIATGNGRDDSLVTTSGITAGESIAAVESGTYRLEVAADGPWSIDLFQPAIHATDLDEPPVDVTGTGSGYVGPIWSDGDLRLELTHDGDGAFVVDGYGADGSSESIVNQTGAVDNSRSYRAGGTVWLNIEADGDWSLEVTEA</sequence>
<gene>
    <name evidence="2" type="ORF">DV706_10345</name>
</gene>
<evidence type="ECO:0000313" key="2">
    <source>
        <dbReference type="EMBL" id="QCC54830.1"/>
    </source>
</evidence>
<dbReference type="Proteomes" id="UP000296822">
    <property type="component" value="Chromosome"/>
</dbReference>
<protein>
    <submittedName>
        <fullName evidence="2">Polysaccharide deacetylase</fullName>
    </submittedName>
</protein>
<evidence type="ECO:0000313" key="3">
    <source>
        <dbReference type="Proteomes" id="UP000296822"/>
    </source>
</evidence>
<name>A0A4D6HLV6_9EURY</name>
<feature type="region of interest" description="Disordered" evidence="1">
    <location>
        <begin position="33"/>
        <end position="67"/>
    </location>
</feature>
<evidence type="ECO:0000256" key="1">
    <source>
        <dbReference type="SAM" id="MobiDB-lite"/>
    </source>
</evidence>
<dbReference type="KEGG" id="nbg:DV706_10345"/>
<dbReference type="PROSITE" id="PS51257">
    <property type="entry name" value="PROKAR_LIPOPROTEIN"/>
    <property type="match status" value="1"/>
</dbReference>
<dbReference type="EMBL" id="CP031305">
    <property type="protein sequence ID" value="QCC54830.1"/>
    <property type="molecule type" value="Genomic_DNA"/>
</dbReference>
<dbReference type="CDD" id="cd10970">
    <property type="entry name" value="CE4_DAC_u1_6s"/>
    <property type="match status" value="1"/>
</dbReference>